<feature type="binding site" evidence="8">
    <location>
        <position position="168"/>
    </location>
    <ligand>
        <name>Zn(2+)</name>
        <dbReference type="ChEBI" id="CHEBI:29105"/>
        <label>1</label>
    </ligand>
</feature>
<accession>A0A1M5YI53</accession>
<dbReference type="InterPro" id="IPR008007">
    <property type="entry name" value="Peptidase_M42"/>
</dbReference>
<proteinExistence type="inferred from homology"/>
<evidence type="ECO:0000256" key="2">
    <source>
        <dbReference type="ARBA" id="ARBA00022438"/>
    </source>
</evidence>
<organism evidence="9 10">
    <name type="scientific">Clostridium collagenovorans DSM 3089</name>
    <dbReference type="NCBI Taxonomy" id="1121306"/>
    <lineage>
        <taxon>Bacteria</taxon>
        <taxon>Bacillati</taxon>
        <taxon>Bacillota</taxon>
        <taxon>Clostridia</taxon>
        <taxon>Eubacteriales</taxon>
        <taxon>Clostridiaceae</taxon>
        <taxon>Clostridium</taxon>
    </lineage>
</organism>
<dbReference type="PANTHER" id="PTHR32481:SF0">
    <property type="entry name" value="AMINOPEPTIDASE YPDE-RELATED"/>
    <property type="match status" value="1"/>
</dbReference>
<comment type="cofactor">
    <cofactor evidence="8">
        <name>a divalent metal cation</name>
        <dbReference type="ChEBI" id="CHEBI:60240"/>
    </cofactor>
    <text evidence="8">Binds 2 divalent metal cations per subunit.</text>
</comment>
<evidence type="ECO:0000256" key="7">
    <source>
        <dbReference type="PIRSR" id="PIRSR001123-1"/>
    </source>
</evidence>
<dbReference type="RefSeq" id="WP_072832775.1">
    <property type="nucleotide sequence ID" value="NZ_FQXP01000015.1"/>
</dbReference>
<dbReference type="AlphaFoldDB" id="A0A1M5YI53"/>
<evidence type="ECO:0000313" key="9">
    <source>
        <dbReference type="EMBL" id="SHI11696.1"/>
    </source>
</evidence>
<evidence type="ECO:0000256" key="3">
    <source>
        <dbReference type="ARBA" id="ARBA00022670"/>
    </source>
</evidence>
<feature type="binding site" evidence="8">
    <location>
        <position position="58"/>
    </location>
    <ligand>
        <name>Zn(2+)</name>
        <dbReference type="ChEBI" id="CHEBI:29105"/>
        <label>1</label>
    </ligand>
</feature>
<evidence type="ECO:0000256" key="4">
    <source>
        <dbReference type="ARBA" id="ARBA00022723"/>
    </source>
</evidence>
<keyword evidence="10" id="KW-1185">Reference proteome</keyword>
<dbReference type="CDD" id="cd05656">
    <property type="entry name" value="M42_Frv"/>
    <property type="match status" value="1"/>
</dbReference>
<comment type="similarity">
    <text evidence="1 6">Belongs to the peptidase M42 family.</text>
</comment>
<dbReference type="SUPFAM" id="SSF101821">
    <property type="entry name" value="Aminopeptidase/glucanase lid domain"/>
    <property type="match status" value="1"/>
</dbReference>
<dbReference type="STRING" id="1121306.SAMN02745196_02968"/>
<evidence type="ECO:0000313" key="10">
    <source>
        <dbReference type="Proteomes" id="UP000184526"/>
    </source>
</evidence>
<keyword evidence="5" id="KW-0378">Hydrolase</keyword>
<evidence type="ECO:0000256" key="1">
    <source>
        <dbReference type="ARBA" id="ARBA00006272"/>
    </source>
</evidence>
<keyword evidence="2" id="KW-0031">Aminopeptidase</keyword>
<feature type="binding site" evidence="8">
    <location>
        <position position="168"/>
    </location>
    <ligand>
        <name>Zn(2+)</name>
        <dbReference type="ChEBI" id="CHEBI:29105"/>
        <label>2</label>
    </ligand>
</feature>
<feature type="active site" description="Proton acceptor" evidence="7">
    <location>
        <position position="196"/>
    </location>
</feature>
<dbReference type="Pfam" id="PF05343">
    <property type="entry name" value="Peptidase_M42"/>
    <property type="match status" value="1"/>
</dbReference>
<dbReference type="GO" id="GO:0006508">
    <property type="term" value="P:proteolysis"/>
    <property type="evidence" value="ECO:0007669"/>
    <property type="project" value="UniProtKB-KW"/>
</dbReference>
<protein>
    <submittedName>
        <fullName evidence="9">Endoglucanase</fullName>
    </submittedName>
</protein>
<dbReference type="Gene3D" id="2.40.30.40">
    <property type="entry name" value="Peptidase M42, domain 2"/>
    <property type="match status" value="1"/>
</dbReference>
<dbReference type="OrthoDB" id="9772053at2"/>
<dbReference type="InterPro" id="IPR051464">
    <property type="entry name" value="Peptidase_M42_aminopept"/>
</dbReference>
<evidence type="ECO:0000256" key="6">
    <source>
        <dbReference type="PIRNR" id="PIRNR001123"/>
    </source>
</evidence>
<dbReference type="Proteomes" id="UP000184526">
    <property type="component" value="Unassembled WGS sequence"/>
</dbReference>
<evidence type="ECO:0000256" key="8">
    <source>
        <dbReference type="PIRSR" id="PIRSR001123-2"/>
    </source>
</evidence>
<feature type="binding site" evidence="8">
    <location>
        <position position="307"/>
    </location>
    <ligand>
        <name>Zn(2+)</name>
        <dbReference type="ChEBI" id="CHEBI:29105"/>
        <label>2</label>
    </ligand>
</feature>
<keyword evidence="4 8" id="KW-0479">Metal-binding</keyword>
<keyword evidence="3" id="KW-0645">Protease</keyword>
<dbReference type="GO" id="GO:0004177">
    <property type="term" value="F:aminopeptidase activity"/>
    <property type="evidence" value="ECO:0007669"/>
    <property type="project" value="UniProtKB-UniRule"/>
</dbReference>
<dbReference type="SUPFAM" id="SSF53187">
    <property type="entry name" value="Zn-dependent exopeptidases"/>
    <property type="match status" value="1"/>
</dbReference>
<name>A0A1M5YI53_9CLOT</name>
<evidence type="ECO:0000256" key="5">
    <source>
        <dbReference type="ARBA" id="ARBA00022801"/>
    </source>
</evidence>
<dbReference type="InterPro" id="IPR023367">
    <property type="entry name" value="Peptidase_M42_dom2"/>
</dbReference>
<dbReference type="GO" id="GO:0046872">
    <property type="term" value="F:metal ion binding"/>
    <property type="evidence" value="ECO:0007669"/>
    <property type="project" value="UniProtKB-UniRule"/>
</dbReference>
<gene>
    <name evidence="9" type="ORF">SAMN02745196_02968</name>
</gene>
<reference evidence="9 10" key="1">
    <citation type="submission" date="2016-11" db="EMBL/GenBank/DDBJ databases">
        <authorList>
            <person name="Jaros S."/>
            <person name="Januszkiewicz K."/>
            <person name="Wedrychowicz H."/>
        </authorList>
    </citation>
    <scope>NUCLEOTIDE SEQUENCE [LARGE SCALE GENOMIC DNA]</scope>
    <source>
        <strain evidence="9 10">DSM 3089</strain>
    </source>
</reference>
<feature type="binding site" evidence="8">
    <location>
        <position position="197"/>
    </location>
    <ligand>
        <name>Zn(2+)</name>
        <dbReference type="ChEBI" id="CHEBI:29105"/>
        <label>2</label>
    </ligand>
</feature>
<dbReference type="PIRSF" id="PIRSF001123">
    <property type="entry name" value="PepA_GA"/>
    <property type="match status" value="1"/>
</dbReference>
<dbReference type="PANTHER" id="PTHR32481">
    <property type="entry name" value="AMINOPEPTIDASE"/>
    <property type="match status" value="1"/>
</dbReference>
<sequence>MLLEKLSMAHGPSGYEGDVRNIIKEEIKPYVDEIKVDLMGNIIAHKKGNGPKVLLDAHMDEVGFIITKYNEDGTLKFASLGGVNAKVAPCKVVYIGKNKIKGVIGLKPIHLQSAKERTSALSYDDYCIDIGANSKEEVKKVIALGDYAIFDTVFGDFGNGLLKGKAFDDRVGCAVLIEALKENYNCDLYAAFTVQEEIGDRGALISSYEVQPDIGLALEGTICADMANVPKHLRATEIGKGPAISMMDRTSIFDRELTEKIMKVAEDSNIPYQRRRATAGGNDAGAMVSTGVGAKVATISVPCRYIHSSVSVISKDDFENTTKLVKAWLKSFK</sequence>
<feature type="binding site" evidence="8">
    <location>
        <position position="219"/>
    </location>
    <ligand>
        <name>Zn(2+)</name>
        <dbReference type="ChEBI" id="CHEBI:29105"/>
        <label>1</label>
    </ligand>
</feature>
<dbReference type="EMBL" id="FQXP01000015">
    <property type="protein sequence ID" value="SHI11696.1"/>
    <property type="molecule type" value="Genomic_DNA"/>
</dbReference>
<dbReference type="Gene3D" id="3.40.630.10">
    <property type="entry name" value="Zn peptidases"/>
    <property type="match status" value="1"/>
</dbReference>